<proteinExistence type="predicted"/>
<accession>A0AAD6R1T0</accession>
<organism evidence="1 2">
    <name type="scientific">Populus alba x Populus x berolinensis</name>
    <dbReference type="NCBI Taxonomy" id="444605"/>
    <lineage>
        <taxon>Eukaryota</taxon>
        <taxon>Viridiplantae</taxon>
        <taxon>Streptophyta</taxon>
        <taxon>Embryophyta</taxon>
        <taxon>Tracheophyta</taxon>
        <taxon>Spermatophyta</taxon>
        <taxon>Magnoliopsida</taxon>
        <taxon>eudicotyledons</taxon>
        <taxon>Gunneridae</taxon>
        <taxon>Pentapetalae</taxon>
        <taxon>rosids</taxon>
        <taxon>fabids</taxon>
        <taxon>Malpighiales</taxon>
        <taxon>Salicaceae</taxon>
        <taxon>Saliceae</taxon>
        <taxon>Populus</taxon>
    </lineage>
</organism>
<evidence type="ECO:0000313" key="2">
    <source>
        <dbReference type="Proteomes" id="UP001164929"/>
    </source>
</evidence>
<evidence type="ECO:0000313" key="1">
    <source>
        <dbReference type="EMBL" id="KAJ7000145.1"/>
    </source>
</evidence>
<name>A0AAD6R1T0_9ROSI</name>
<protein>
    <submittedName>
        <fullName evidence="1">Uncharacterized protein</fullName>
    </submittedName>
</protein>
<gene>
    <name evidence="1" type="ORF">NC653_010803</name>
</gene>
<comment type="caution">
    <text evidence="1">The sequence shown here is derived from an EMBL/GenBank/DDBJ whole genome shotgun (WGS) entry which is preliminary data.</text>
</comment>
<keyword evidence="2" id="KW-1185">Reference proteome</keyword>
<dbReference type="EMBL" id="JAQIZT010000004">
    <property type="protein sequence ID" value="KAJ7000145.1"/>
    <property type="molecule type" value="Genomic_DNA"/>
</dbReference>
<dbReference type="AlphaFoldDB" id="A0AAD6R1T0"/>
<reference evidence="1 2" key="1">
    <citation type="journal article" date="2023" name="Mol. Ecol. Resour.">
        <title>Chromosome-level genome assembly of a triploid poplar Populus alba 'Berolinensis'.</title>
        <authorList>
            <person name="Chen S."/>
            <person name="Yu Y."/>
            <person name="Wang X."/>
            <person name="Wang S."/>
            <person name="Zhang T."/>
            <person name="Zhou Y."/>
            <person name="He R."/>
            <person name="Meng N."/>
            <person name="Wang Y."/>
            <person name="Liu W."/>
            <person name="Liu Z."/>
            <person name="Liu J."/>
            <person name="Guo Q."/>
            <person name="Huang H."/>
            <person name="Sederoff R.R."/>
            <person name="Wang G."/>
            <person name="Qu G."/>
            <person name="Chen S."/>
        </authorList>
    </citation>
    <scope>NUCLEOTIDE SEQUENCE [LARGE SCALE GENOMIC DNA]</scope>
    <source>
        <strain evidence="1">SC-2020</strain>
    </source>
</reference>
<sequence length="93" mass="10526">MQTAITRKSGGLAVSKIQKKTLNVPTNKVQVVDSKKTNFFHILVCYYLLHVSLSKQAAQKGKVIFSYKHTRKRKNKTVLPSKAFAVVVTERHN</sequence>
<dbReference type="Proteomes" id="UP001164929">
    <property type="component" value="Chromosome 4"/>
</dbReference>